<dbReference type="GO" id="GO:0030515">
    <property type="term" value="F:snoRNA binding"/>
    <property type="evidence" value="ECO:0007669"/>
    <property type="project" value="InterPro"/>
</dbReference>
<evidence type="ECO:0000256" key="2">
    <source>
        <dbReference type="ARBA" id="ARBA00009211"/>
    </source>
</evidence>
<organism evidence="7">
    <name type="scientific">Salvia splendens</name>
    <name type="common">Scarlet sage</name>
    <dbReference type="NCBI Taxonomy" id="180675"/>
    <lineage>
        <taxon>Eukaryota</taxon>
        <taxon>Viridiplantae</taxon>
        <taxon>Streptophyta</taxon>
        <taxon>Embryophyta</taxon>
        <taxon>Tracheophyta</taxon>
        <taxon>Spermatophyta</taxon>
        <taxon>Magnoliopsida</taxon>
        <taxon>eudicotyledons</taxon>
        <taxon>Gunneridae</taxon>
        <taxon>Pentapetalae</taxon>
        <taxon>asterids</taxon>
        <taxon>lamiids</taxon>
        <taxon>Lamiales</taxon>
        <taxon>Lamiaceae</taxon>
        <taxon>Nepetoideae</taxon>
        <taxon>Mentheae</taxon>
        <taxon>Salviinae</taxon>
        <taxon>Salvia</taxon>
        <taxon>Salvia subgen. Calosphace</taxon>
        <taxon>core Calosphace</taxon>
    </lineage>
</organism>
<evidence type="ECO:0000256" key="5">
    <source>
        <dbReference type="ARBA" id="ARBA00040742"/>
    </source>
</evidence>
<reference evidence="7" key="1">
    <citation type="submission" date="2018-01" db="EMBL/GenBank/DDBJ databases">
        <authorList>
            <person name="Mao J.F."/>
        </authorList>
    </citation>
    <scope>NUCLEOTIDE SEQUENCE</scope>
    <source>
        <strain evidence="7">Huo1</strain>
        <tissue evidence="7">Leaf</tissue>
    </source>
</reference>
<keyword evidence="4" id="KW-0539">Nucleus</keyword>
<evidence type="ECO:0000256" key="1">
    <source>
        <dbReference type="ARBA" id="ARBA00004604"/>
    </source>
</evidence>
<dbReference type="GO" id="GO:0032040">
    <property type="term" value="C:small-subunit processome"/>
    <property type="evidence" value="ECO:0007669"/>
    <property type="project" value="InterPro"/>
</dbReference>
<protein>
    <recommendedName>
        <fullName evidence="5">Nucleolar protein 56</fullName>
    </recommendedName>
</protein>
<dbReference type="AlphaFoldDB" id="A0A8X8Z170"/>
<evidence type="ECO:0000259" key="6">
    <source>
        <dbReference type="PROSITE" id="PS51358"/>
    </source>
</evidence>
<dbReference type="InterPro" id="IPR045056">
    <property type="entry name" value="Nop56/Nop58"/>
</dbReference>
<dbReference type="GO" id="GO:0031428">
    <property type="term" value="C:box C/D methylation guide snoRNP complex"/>
    <property type="evidence" value="ECO:0007669"/>
    <property type="project" value="InterPro"/>
</dbReference>
<comment type="subcellular location">
    <subcellularLocation>
        <location evidence="1">Nucleus</location>
        <location evidence="1">Nucleolus</location>
    </subcellularLocation>
</comment>
<comment type="similarity">
    <text evidence="2">Belongs to the NOP5/NOP56 family.</text>
</comment>
<dbReference type="InterPro" id="IPR002687">
    <property type="entry name" value="Nop_dom"/>
</dbReference>
<dbReference type="InterPro" id="IPR036070">
    <property type="entry name" value="Nop_dom_sf"/>
</dbReference>
<reference evidence="7" key="2">
    <citation type="submission" date="2020-08" db="EMBL/GenBank/DDBJ databases">
        <title>Plant Genome Project.</title>
        <authorList>
            <person name="Zhang R.-G."/>
        </authorList>
    </citation>
    <scope>NUCLEOTIDE SEQUENCE</scope>
    <source>
        <strain evidence="7">Huo1</strain>
        <tissue evidence="7">Leaf</tissue>
    </source>
</reference>
<dbReference type="Gene3D" id="1.10.287.4070">
    <property type="match status" value="1"/>
</dbReference>
<dbReference type="Proteomes" id="UP000298416">
    <property type="component" value="Unassembled WGS sequence"/>
</dbReference>
<dbReference type="InterPro" id="IPR012974">
    <property type="entry name" value="NOP58/56_N"/>
</dbReference>
<dbReference type="PROSITE" id="PS51358">
    <property type="entry name" value="NOP"/>
    <property type="match status" value="1"/>
</dbReference>
<feature type="domain" description="Nop" evidence="6">
    <location>
        <begin position="327"/>
        <end position="445"/>
    </location>
</feature>
<dbReference type="Pfam" id="PF01798">
    <property type="entry name" value="Nop"/>
    <property type="match status" value="1"/>
</dbReference>
<dbReference type="EMBL" id="PNBA02000021">
    <property type="protein sequence ID" value="KAG6387524.1"/>
    <property type="molecule type" value="Genomic_DNA"/>
</dbReference>
<evidence type="ECO:0000313" key="7">
    <source>
        <dbReference type="EMBL" id="KAG6387524.1"/>
    </source>
</evidence>
<proteinExistence type="inferred from homology"/>
<dbReference type="PANTHER" id="PTHR10894:SF0">
    <property type="entry name" value="NUCLEOLAR PROTEIN 56"/>
    <property type="match status" value="1"/>
</dbReference>
<dbReference type="SMART" id="SM00931">
    <property type="entry name" value="NOSIC"/>
    <property type="match status" value="1"/>
</dbReference>
<comment type="caution">
    <text evidence="7">The sequence shown here is derived from an EMBL/GenBank/DDBJ whole genome shotgun (WGS) entry which is preliminary data.</text>
</comment>
<evidence type="ECO:0000256" key="3">
    <source>
        <dbReference type="ARBA" id="ARBA00022517"/>
    </source>
</evidence>
<name>A0A8X8Z170_SALSN</name>
<dbReference type="SUPFAM" id="SSF89124">
    <property type="entry name" value="Nop domain"/>
    <property type="match status" value="1"/>
</dbReference>
<dbReference type="Pfam" id="PF08156">
    <property type="entry name" value="NOP5NT"/>
    <property type="match status" value="1"/>
</dbReference>
<keyword evidence="8" id="KW-1185">Reference proteome</keyword>
<keyword evidence="3" id="KW-0690">Ribosome biogenesis</keyword>
<dbReference type="FunFam" id="1.10.246.90:FF:000001">
    <property type="entry name" value="Nucleolar protein 56"/>
    <property type="match status" value="1"/>
</dbReference>
<gene>
    <name evidence="7" type="ORF">SASPL_152716</name>
</gene>
<dbReference type="GO" id="GO:0042254">
    <property type="term" value="P:ribosome biogenesis"/>
    <property type="evidence" value="ECO:0007669"/>
    <property type="project" value="UniProtKB-KW"/>
</dbReference>
<dbReference type="FunFam" id="1.10.287.4070:FF:000002">
    <property type="entry name" value="Nucleolar protein 56"/>
    <property type="match status" value="1"/>
</dbReference>
<dbReference type="InterPro" id="IPR012976">
    <property type="entry name" value="NOSIC"/>
</dbReference>
<evidence type="ECO:0000313" key="8">
    <source>
        <dbReference type="Proteomes" id="UP000298416"/>
    </source>
</evidence>
<dbReference type="InterPro" id="IPR042239">
    <property type="entry name" value="Nop_C"/>
</dbReference>
<dbReference type="PANTHER" id="PTHR10894">
    <property type="entry name" value="NUCLEOLAR PROTEIN 5 NUCLEOLAR PROTEIN NOP5 NOP58"/>
    <property type="match status" value="1"/>
</dbReference>
<dbReference type="Gene3D" id="1.10.246.90">
    <property type="entry name" value="Nop domain"/>
    <property type="match status" value="1"/>
</dbReference>
<accession>A0A8X8Z170</accession>
<evidence type="ECO:0000256" key="4">
    <source>
        <dbReference type="ARBA" id="ARBA00023242"/>
    </source>
</evidence>
<sequence length="478" mass="53350">MTLYLLYESASGYGLFSADGIDEIGQNTEAVRTSVVDLNRFGKVVKLAAFTPYDSALDALNQCNAISEAVADFSSCALEEFYFVLLRSVENVSQLVELQCGQMTDELRNFLELTLPKVKEGKKPKFSLGVAEPKLGSHISEVTKIPCQSNEFVLELIRGIRLHFDRFIENLKPGDLEKAQLGLGHSYSRAKVKFNVNRVDNMVIQAIFLLDTLDKDINSFSMRVREWYSWHFPELVKIVNDNYLYAKVAKYVDDKAQLSEDKLSGLTDIVGDEDIAKEIIEAAKASMGQDLSPIDLINVKQFAQRVMDLAEYRKKLYDYLVSKMSDIAPNLAALIGEVVGARLISHAGSLTNLAKCPSSTLQILGAEKALFRALKTRGNTPKYGLIFHSSFIGRASAKNKGRMARYLANKCSIASRLDCFLETSTTAFGEKLREQVEERLDFYDKGVAPRKNIDVMKSVIDTVESKGLGLPLLFCTEY</sequence>